<proteinExistence type="predicted"/>
<protein>
    <submittedName>
        <fullName evidence="1">Uncharacterized protein</fullName>
    </submittedName>
</protein>
<dbReference type="Proteomes" id="UP001615550">
    <property type="component" value="Unassembled WGS sequence"/>
</dbReference>
<dbReference type="RefSeq" id="WP_400185596.1">
    <property type="nucleotide sequence ID" value="NZ_JBGORX010000001.1"/>
</dbReference>
<evidence type="ECO:0000313" key="2">
    <source>
        <dbReference type="Proteomes" id="UP001615550"/>
    </source>
</evidence>
<name>A0ABW8D344_9GAMM</name>
<accession>A0ABW8D344</accession>
<evidence type="ECO:0000313" key="1">
    <source>
        <dbReference type="EMBL" id="MFJ1267084.1"/>
    </source>
</evidence>
<keyword evidence="2" id="KW-1185">Reference proteome</keyword>
<comment type="caution">
    <text evidence="1">The sequence shown here is derived from an EMBL/GenBank/DDBJ whole genome shotgun (WGS) entry which is preliminary data.</text>
</comment>
<reference evidence="1 2" key="1">
    <citation type="submission" date="2024-08" db="EMBL/GenBank/DDBJ databases">
        <title>Draft Genome Sequence of Legionella lytica strain DSB2004, Isolated From a Fire Sprinkler System.</title>
        <authorList>
            <person name="Everhart A.D."/>
            <person name="Kidane D.T."/>
            <person name="Farone A.L."/>
            <person name="Farone M.B."/>
        </authorList>
    </citation>
    <scope>NUCLEOTIDE SEQUENCE [LARGE SCALE GENOMIC DNA]</scope>
    <source>
        <strain evidence="1 2">DSB2004</strain>
    </source>
</reference>
<organism evidence="1 2">
    <name type="scientific">Legionella lytica</name>
    <dbReference type="NCBI Taxonomy" id="96232"/>
    <lineage>
        <taxon>Bacteria</taxon>
        <taxon>Pseudomonadati</taxon>
        <taxon>Pseudomonadota</taxon>
        <taxon>Gammaproteobacteria</taxon>
        <taxon>Legionellales</taxon>
        <taxon>Legionellaceae</taxon>
        <taxon>Legionella</taxon>
    </lineage>
</organism>
<dbReference type="EMBL" id="JBGORX010000001">
    <property type="protein sequence ID" value="MFJ1267084.1"/>
    <property type="molecule type" value="Genomic_DNA"/>
</dbReference>
<sequence>MQTRVALYSNNAELQAAMVNLLTALTPKPTLVQTERIAAIYLNAINDWVLTLEDWDALSALAMQITNKQLITSILDSFLSVADKAMLFDAPRILLFNVLKVLLPKLDHEQLTRILNTDYRENMQVLSNTLTHFIMSGNGQGTPLMQIMREQKNTPNRLIQASLLTLSEWFGIVATPESENDLDVSEVPTICLS</sequence>
<gene>
    <name evidence="1" type="ORF">ACD661_00775</name>
</gene>